<dbReference type="Proteomes" id="UP000253507">
    <property type="component" value="Unassembled WGS sequence"/>
</dbReference>
<accession>A0A367EN13</accession>
<feature type="compositionally biased region" description="Low complexity" evidence="1">
    <location>
        <begin position="33"/>
        <end position="61"/>
    </location>
</feature>
<protein>
    <submittedName>
        <fullName evidence="2">Uncharacterized protein</fullName>
    </submittedName>
</protein>
<proteinExistence type="predicted"/>
<evidence type="ECO:0000313" key="2">
    <source>
        <dbReference type="EMBL" id="RCG19363.1"/>
    </source>
</evidence>
<evidence type="ECO:0000313" key="3">
    <source>
        <dbReference type="Proteomes" id="UP000253507"/>
    </source>
</evidence>
<dbReference type="EMBL" id="QOIM01000030">
    <property type="protein sequence ID" value="RCG19363.1"/>
    <property type="molecule type" value="Genomic_DNA"/>
</dbReference>
<comment type="caution">
    <text evidence="2">The sequence shown here is derived from an EMBL/GenBank/DDBJ whole genome shotgun (WGS) entry which is preliminary data.</text>
</comment>
<evidence type="ECO:0000256" key="1">
    <source>
        <dbReference type="SAM" id="MobiDB-lite"/>
    </source>
</evidence>
<organism evidence="2 3">
    <name type="scientific">Streptomyces reniochalinae</name>
    <dbReference type="NCBI Taxonomy" id="2250578"/>
    <lineage>
        <taxon>Bacteria</taxon>
        <taxon>Bacillati</taxon>
        <taxon>Actinomycetota</taxon>
        <taxon>Actinomycetes</taxon>
        <taxon>Kitasatosporales</taxon>
        <taxon>Streptomycetaceae</taxon>
        <taxon>Streptomyces</taxon>
    </lineage>
</organism>
<keyword evidence="3" id="KW-1185">Reference proteome</keyword>
<sequence length="81" mass="8219">MGRDLLLREVLVQVLLGAGAGAGVRARDFLARAGADSARSSRPASPAGAAAAPAMRSTRPARTVRPPSLLAGPPRLVPPRA</sequence>
<reference evidence="2 3" key="1">
    <citation type="submission" date="2018-06" db="EMBL/GenBank/DDBJ databases">
        <title>Streptomyces reniochalinae sp. nov. and Streptomyces diacarnus sp. nov. from marine sponges.</title>
        <authorList>
            <person name="Li L."/>
        </authorList>
    </citation>
    <scope>NUCLEOTIDE SEQUENCE [LARGE SCALE GENOMIC DNA]</scope>
    <source>
        <strain evidence="2 3">LHW50302</strain>
    </source>
</reference>
<name>A0A367EN13_9ACTN</name>
<feature type="region of interest" description="Disordered" evidence="1">
    <location>
        <begin position="33"/>
        <end position="81"/>
    </location>
</feature>
<dbReference type="AlphaFoldDB" id="A0A367EN13"/>
<gene>
    <name evidence="2" type="ORF">DQ392_11960</name>
</gene>